<dbReference type="AlphaFoldDB" id="A0A0W8FT54"/>
<feature type="transmembrane region" description="Helical" evidence="1">
    <location>
        <begin position="44"/>
        <end position="63"/>
    </location>
</feature>
<evidence type="ECO:0000256" key="1">
    <source>
        <dbReference type="SAM" id="Phobius"/>
    </source>
</evidence>
<feature type="transmembrane region" description="Helical" evidence="1">
    <location>
        <begin position="127"/>
        <end position="147"/>
    </location>
</feature>
<feature type="transmembrane region" description="Helical" evidence="1">
    <location>
        <begin position="362"/>
        <end position="378"/>
    </location>
</feature>
<organism evidence="2">
    <name type="scientific">hydrocarbon metagenome</name>
    <dbReference type="NCBI Taxonomy" id="938273"/>
    <lineage>
        <taxon>unclassified sequences</taxon>
        <taxon>metagenomes</taxon>
        <taxon>ecological metagenomes</taxon>
    </lineage>
</organism>
<sequence length="633" mass="74302">MRKRKTKATTTTQSENDAINPQKHRFSIMSSFLAFSGKFASSSYLKWTLIILLPVLILLIYPVDRLDYDLWWQMTLGKYYLTHHTLTINHSIFSWTPADPTWVYNTCLGSIIIYLAYSFMGGFGLWTFQWLIFLGVFFSFYIFLRLIRRQLDVTSITIIAAIGIACSLSCSYYKPELFSVLFFCWMIFIFFYVKVTHRTFLFYLYPLMFALWANLHGGFILGFGLFACFFTGELLNRIYPSEESFSVKDLVNLGAASALSVTATLLNPYGINYLLSICNAIISDTYDITSKFIQAYVSLWPYLKEMNISFFKLGQTAWIMTIMMFVIGCLFLYELIKKRTCDFTLLITNIVLYWASMRATRASYLFPFGFFFSFFYLIHRWKLKNITDRATIISLFLFIFFFINISYFTFRYNTDNKWFGAGLNSFVPAEEVSFLKKYRLDGPIFNDYVIGGYLLWDLYPAYKVFIDPRMVPYSKQIAPDYWAFTGTPITGETLQRFNKKYPFKIAIIHYRELPLIFDFLGSDEWRLLYFEQNAAILIHKSMIPTIPPEISLIDLGPLRFQNVKNPEVLLNVFTLYVNLDPDAGRVVYDIYKNNISDYYKLKTEHLQTMEDDIRQKEYELQFMANGYKLPPSR</sequence>
<dbReference type="EMBL" id="LNQE01000863">
    <property type="protein sequence ID" value="KUG24104.1"/>
    <property type="molecule type" value="Genomic_DNA"/>
</dbReference>
<protein>
    <recommendedName>
        <fullName evidence="3">Transmembrane protein</fullName>
    </recommendedName>
</protein>
<name>A0A0W8FT54_9ZZZZ</name>
<feature type="transmembrane region" description="Helical" evidence="1">
    <location>
        <begin position="390"/>
        <end position="410"/>
    </location>
</feature>
<comment type="caution">
    <text evidence="2">The sequence shown here is derived from an EMBL/GenBank/DDBJ whole genome shotgun (WGS) entry which is preliminary data.</text>
</comment>
<gene>
    <name evidence="2" type="ORF">ASZ90_006109</name>
</gene>
<proteinExistence type="predicted"/>
<evidence type="ECO:0008006" key="3">
    <source>
        <dbReference type="Google" id="ProtNLM"/>
    </source>
</evidence>
<keyword evidence="1" id="KW-0812">Transmembrane</keyword>
<feature type="transmembrane region" description="Helical" evidence="1">
    <location>
        <begin position="316"/>
        <end position="333"/>
    </location>
</feature>
<feature type="transmembrane region" description="Helical" evidence="1">
    <location>
        <begin position="207"/>
        <end position="230"/>
    </location>
</feature>
<evidence type="ECO:0000313" key="2">
    <source>
        <dbReference type="EMBL" id="KUG24104.1"/>
    </source>
</evidence>
<reference evidence="2" key="1">
    <citation type="journal article" date="2015" name="Proc. Natl. Acad. Sci. U.S.A.">
        <title>Networks of energetic and metabolic interactions define dynamics in microbial communities.</title>
        <authorList>
            <person name="Embree M."/>
            <person name="Liu J.K."/>
            <person name="Al-Bassam M.M."/>
            <person name="Zengler K."/>
        </authorList>
    </citation>
    <scope>NUCLEOTIDE SEQUENCE</scope>
</reference>
<keyword evidence="1" id="KW-1133">Transmembrane helix</keyword>
<keyword evidence="1" id="KW-0472">Membrane</keyword>
<feature type="transmembrane region" description="Helical" evidence="1">
    <location>
        <begin position="153"/>
        <end position="170"/>
    </location>
</feature>
<accession>A0A0W8FT54</accession>
<feature type="transmembrane region" description="Helical" evidence="1">
    <location>
        <begin position="177"/>
        <end position="195"/>
    </location>
</feature>